<dbReference type="Proteomes" id="UP000271974">
    <property type="component" value="Unassembled WGS sequence"/>
</dbReference>
<sequence>MAGKCCCGTGCNLRVFLVVVLMLTASAIIAVSVFTILYVPAIKMTETPVWAGGPLLLAALFSTAYCCPGSKSTQSTQSHGERRKHGQEETGDEEGDEESLCVFIVKVMCIVFLAISFIVCLIAAVFCAVHIVQIFTFASCRSVADGCVCFRSKDADTKRTVYSPVENCDEVFCKVTYTIMASGSLCLAGSLAAIALMASVFRSRYGHIDGDA</sequence>
<accession>A0A3S1BQD8</accession>
<proteinExistence type="predicted"/>
<keyword evidence="4" id="KW-1185">Reference proteome</keyword>
<dbReference type="GO" id="GO:0016010">
    <property type="term" value="C:dystrophin-associated glycoprotein complex"/>
    <property type="evidence" value="ECO:0007669"/>
    <property type="project" value="InterPro"/>
</dbReference>
<reference evidence="3 4" key="1">
    <citation type="submission" date="2019-01" db="EMBL/GenBank/DDBJ databases">
        <title>A draft genome assembly of the solar-powered sea slug Elysia chlorotica.</title>
        <authorList>
            <person name="Cai H."/>
            <person name="Li Q."/>
            <person name="Fang X."/>
            <person name="Li J."/>
            <person name="Curtis N.E."/>
            <person name="Altenburger A."/>
            <person name="Shibata T."/>
            <person name="Feng M."/>
            <person name="Maeda T."/>
            <person name="Schwartz J.A."/>
            <person name="Shigenobu S."/>
            <person name="Lundholm N."/>
            <person name="Nishiyama T."/>
            <person name="Yang H."/>
            <person name="Hasebe M."/>
            <person name="Li S."/>
            <person name="Pierce S.K."/>
            <person name="Wang J."/>
        </authorList>
    </citation>
    <scope>NUCLEOTIDE SEQUENCE [LARGE SCALE GENOMIC DNA]</scope>
    <source>
        <strain evidence="3">EC2010</strain>
        <tissue evidence="3">Whole organism of an adult</tissue>
    </source>
</reference>
<feature type="transmembrane region" description="Helical" evidence="2">
    <location>
        <begin position="179"/>
        <end position="201"/>
    </location>
</feature>
<evidence type="ECO:0008006" key="5">
    <source>
        <dbReference type="Google" id="ProtNLM"/>
    </source>
</evidence>
<evidence type="ECO:0000256" key="1">
    <source>
        <dbReference type="SAM" id="MobiDB-lite"/>
    </source>
</evidence>
<feature type="transmembrane region" description="Helical" evidence="2">
    <location>
        <begin position="107"/>
        <end position="132"/>
    </location>
</feature>
<dbReference type="InterPro" id="IPR030429">
    <property type="entry name" value="Sarcospan"/>
</dbReference>
<keyword evidence="2" id="KW-0812">Transmembrane</keyword>
<dbReference type="GO" id="GO:0042383">
    <property type="term" value="C:sarcolemma"/>
    <property type="evidence" value="ECO:0007669"/>
    <property type="project" value="TreeGrafter"/>
</dbReference>
<feature type="transmembrane region" description="Helical" evidence="2">
    <location>
        <begin position="49"/>
        <end position="67"/>
    </location>
</feature>
<feature type="transmembrane region" description="Helical" evidence="2">
    <location>
        <begin position="12"/>
        <end position="37"/>
    </location>
</feature>
<evidence type="ECO:0000313" key="3">
    <source>
        <dbReference type="EMBL" id="RUS88991.1"/>
    </source>
</evidence>
<gene>
    <name evidence="3" type="ORF">EGW08_003238</name>
</gene>
<dbReference type="PANTHER" id="PTHR15260">
    <property type="entry name" value="SARCOSPAN"/>
    <property type="match status" value="1"/>
</dbReference>
<evidence type="ECO:0000313" key="4">
    <source>
        <dbReference type="Proteomes" id="UP000271974"/>
    </source>
</evidence>
<dbReference type="EMBL" id="RQTK01000069">
    <property type="protein sequence ID" value="RUS88991.1"/>
    <property type="molecule type" value="Genomic_DNA"/>
</dbReference>
<dbReference type="AlphaFoldDB" id="A0A3S1BQD8"/>
<name>A0A3S1BQD8_ELYCH</name>
<evidence type="ECO:0000256" key="2">
    <source>
        <dbReference type="SAM" id="Phobius"/>
    </source>
</evidence>
<dbReference type="STRING" id="188477.A0A3S1BQD8"/>
<dbReference type="OrthoDB" id="10027693at2759"/>
<keyword evidence="2" id="KW-1133">Transmembrane helix</keyword>
<comment type="caution">
    <text evidence="3">The sequence shown here is derived from an EMBL/GenBank/DDBJ whole genome shotgun (WGS) entry which is preliminary data.</text>
</comment>
<organism evidence="3 4">
    <name type="scientific">Elysia chlorotica</name>
    <name type="common">Eastern emerald elysia</name>
    <name type="synonym">Sea slug</name>
    <dbReference type="NCBI Taxonomy" id="188477"/>
    <lineage>
        <taxon>Eukaryota</taxon>
        <taxon>Metazoa</taxon>
        <taxon>Spiralia</taxon>
        <taxon>Lophotrochozoa</taxon>
        <taxon>Mollusca</taxon>
        <taxon>Gastropoda</taxon>
        <taxon>Heterobranchia</taxon>
        <taxon>Euthyneura</taxon>
        <taxon>Panpulmonata</taxon>
        <taxon>Sacoglossa</taxon>
        <taxon>Placobranchoidea</taxon>
        <taxon>Plakobranchidae</taxon>
        <taxon>Elysia</taxon>
    </lineage>
</organism>
<protein>
    <recommendedName>
        <fullName evidence="5">MARVEL domain-containing protein</fullName>
    </recommendedName>
</protein>
<keyword evidence="2" id="KW-0472">Membrane</keyword>
<feature type="region of interest" description="Disordered" evidence="1">
    <location>
        <begin position="71"/>
        <end position="92"/>
    </location>
</feature>
<dbReference type="PANTHER" id="PTHR15260:SF1">
    <property type="entry name" value="SARCOSPAN"/>
    <property type="match status" value="1"/>
</dbReference>